<feature type="domain" description="Core-binding (CB)" evidence="3">
    <location>
        <begin position="191"/>
        <end position="277"/>
    </location>
</feature>
<dbReference type="AlphaFoldDB" id="A0A6L6X9V3"/>
<name>A0A6L6X9V3_9ACTN</name>
<evidence type="ECO:0000259" key="3">
    <source>
        <dbReference type="PROSITE" id="PS51900"/>
    </source>
</evidence>
<dbReference type="RefSeq" id="WP_157169269.1">
    <property type="nucleotide sequence ID" value="NZ_WPNZ01000031.1"/>
</dbReference>
<dbReference type="GO" id="GO:0003677">
    <property type="term" value="F:DNA binding"/>
    <property type="evidence" value="ECO:0007669"/>
    <property type="project" value="UniProtKB-UniRule"/>
</dbReference>
<reference evidence="4 5" key="1">
    <citation type="submission" date="2019-11" db="EMBL/GenBank/DDBJ databases">
        <title>Streptomyces typhae sp. nov., a novel endophytic actinomycete isolated from the root of cattail pollen (Typha angustifolia L.).</title>
        <authorList>
            <person name="Peng C."/>
        </authorList>
    </citation>
    <scope>NUCLEOTIDE SEQUENCE [LARGE SCALE GENOMIC DNA]</scope>
    <source>
        <strain evidence="5">p1417</strain>
    </source>
</reference>
<dbReference type="Gene3D" id="1.10.443.10">
    <property type="entry name" value="Intergrase catalytic core"/>
    <property type="match status" value="1"/>
</dbReference>
<dbReference type="InterPro" id="IPR011010">
    <property type="entry name" value="DNA_brk_join_enz"/>
</dbReference>
<dbReference type="InterPro" id="IPR044068">
    <property type="entry name" value="CB"/>
</dbReference>
<dbReference type="InterPro" id="IPR013762">
    <property type="entry name" value="Integrase-like_cat_sf"/>
</dbReference>
<protein>
    <recommendedName>
        <fullName evidence="3">Core-binding (CB) domain-containing protein</fullName>
    </recommendedName>
</protein>
<evidence type="ECO:0000313" key="4">
    <source>
        <dbReference type="EMBL" id="MVO90250.1"/>
    </source>
</evidence>
<dbReference type="EMBL" id="WPNZ01000031">
    <property type="protein sequence ID" value="MVO90250.1"/>
    <property type="molecule type" value="Genomic_DNA"/>
</dbReference>
<dbReference type="PROSITE" id="PS51900">
    <property type="entry name" value="CB"/>
    <property type="match status" value="1"/>
</dbReference>
<dbReference type="SUPFAM" id="SSF56349">
    <property type="entry name" value="DNA breaking-rejoining enzymes"/>
    <property type="match status" value="1"/>
</dbReference>
<dbReference type="GO" id="GO:0015074">
    <property type="term" value="P:DNA integration"/>
    <property type="evidence" value="ECO:0007669"/>
    <property type="project" value="InterPro"/>
</dbReference>
<dbReference type="GO" id="GO:0006310">
    <property type="term" value="P:DNA recombination"/>
    <property type="evidence" value="ECO:0007669"/>
    <property type="project" value="UniProtKB-KW"/>
</dbReference>
<keyword evidence="5" id="KW-1185">Reference proteome</keyword>
<comment type="caution">
    <text evidence="4">The sequence shown here is derived from an EMBL/GenBank/DDBJ whole genome shotgun (WGS) entry which is preliminary data.</text>
</comment>
<proteinExistence type="predicted"/>
<organism evidence="4 5">
    <name type="scientific">Streptomyces typhae</name>
    <dbReference type="NCBI Taxonomy" id="2681492"/>
    <lineage>
        <taxon>Bacteria</taxon>
        <taxon>Bacillati</taxon>
        <taxon>Actinomycetota</taxon>
        <taxon>Actinomycetes</taxon>
        <taxon>Kitasatosporales</taxon>
        <taxon>Streptomycetaceae</taxon>
        <taxon>Streptomyces</taxon>
    </lineage>
</organism>
<keyword evidence="1" id="KW-0233">DNA recombination</keyword>
<accession>A0A6L6X9V3</accession>
<gene>
    <name evidence="4" type="ORF">GPA10_37245</name>
</gene>
<evidence type="ECO:0000256" key="1">
    <source>
        <dbReference type="ARBA" id="ARBA00023172"/>
    </source>
</evidence>
<dbReference type="Proteomes" id="UP000483802">
    <property type="component" value="Unassembled WGS sequence"/>
</dbReference>
<keyword evidence="2" id="KW-0238">DNA-binding</keyword>
<sequence length="473" mass="52834">MLAETEIDVDGAAMAGGDQLWFGREIGPRLRTLDARYPGARRKGRYASKRRLAQEAEQAARSVSAHLTDPGQLELFDTPARDWTGLDEAELPALTEQAAAVLDDFTAYIRRRGWKIGQLGASIRTLRILAAYLGIAAPIRETDIRAVAGLSHNHQGARVINYLRRRGLLISDEPVDTYVAKARSIADRLPATFSEPVHVWIDVLVGQGSKPSQPLGAETIQRYTRYVAPVLLDWANDGLGGPREVTREHIEAAIEPLRGSTARGVHVGLRSMFRALRRERLIFRDPARTVELAIARRLPRPLPSDRLTGLLNPITDARGRLIVSLVAVHALFPRAITQLLLEDLDRARGQQRVRRVGRPDHVIYLDDLTMELATAWIAERYRRWPDCANPYLIVSRETAIDDLHRPASSDVIGQPFRTVGLRASELRQDRIFDEARHTADPVHLMRVFGLSDVTAMKYVAAAHPDKRADPIQA</sequence>
<evidence type="ECO:0000256" key="2">
    <source>
        <dbReference type="PROSITE-ProRule" id="PRU01248"/>
    </source>
</evidence>
<evidence type="ECO:0000313" key="5">
    <source>
        <dbReference type="Proteomes" id="UP000483802"/>
    </source>
</evidence>